<evidence type="ECO:0000313" key="2">
    <source>
        <dbReference type="EMBL" id="KAG6369840.1"/>
    </source>
</evidence>
<gene>
    <name evidence="2" type="ORF">JVT61DRAFT_13397</name>
</gene>
<proteinExistence type="predicted"/>
<dbReference type="EMBL" id="JAGFBS010000062">
    <property type="protein sequence ID" value="KAG6369840.1"/>
    <property type="molecule type" value="Genomic_DNA"/>
</dbReference>
<dbReference type="GO" id="GO:0006409">
    <property type="term" value="P:tRNA export from nucleus"/>
    <property type="evidence" value="ECO:0007669"/>
    <property type="project" value="TreeGrafter"/>
</dbReference>
<dbReference type="Proteomes" id="UP000683000">
    <property type="component" value="Unassembled WGS sequence"/>
</dbReference>
<dbReference type="InterPro" id="IPR051177">
    <property type="entry name" value="CIK-Related_Protein"/>
</dbReference>
<protein>
    <submittedName>
        <fullName evidence="2">Uncharacterized protein</fullName>
    </submittedName>
</protein>
<accession>A0A8I2YDC0</accession>
<dbReference type="AlphaFoldDB" id="A0A8I2YDC0"/>
<dbReference type="InterPro" id="IPR016024">
    <property type="entry name" value="ARM-type_fold"/>
</dbReference>
<comment type="caution">
    <text evidence="2">The sequence shown here is derived from an EMBL/GenBank/DDBJ whole genome shotgun (WGS) entry which is preliminary data.</text>
</comment>
<dbReference type="GO" id="GO:0005737">
    <property type="term" value="C:cytoplasm"/>
    <property type="evidence" value="ECO:0007669"/>
    <property type="project" value="TreeGrafter"/>
</dbReference>
<dbReference type="InterPro" id="IPR011989">
    <property type="entry name" value="ARM-like"/>
</dbReference>
<sequence length="380" mass="42325">MHTIAVSDPELNLLLELFSSAKPTPLSTALQERLARIAFNATPTSGSNCCVAPKPVILNNDLLRHLACLQSDPKASIRTNTCILIGRLGSGLRYNTTRKDLVPAFSKALKDGFVHARVVGLSAFTATSDCFDVDDVDAKVIPCIVGATLDKEKIVRDQAFNAMELFRRRQEVDAASMPHTVQVEGDENVPLLVLGVVLTHTGQPLATPTPAELVNLFVNSPKVGLDFAKIFEFESKQEDRRKGCHPRPRSMNDRFQTHRVTLPDRARQRDRDQRSVRHLRGFANRLSGARHRDRSCAKRACFLFLPRPAGEPEILKAFKEQDVWMVCPPVSLSGRCFTRATQIDDKEHATSMLADQEWAGREGTHQQRTCCEGAHRQGTR</sequence>
<evidence type="ECO:0000256" key="1">
    <source>
        <dbReference type="SAM" id="MobiDB-lite"/>
    </source>
</evidence>
<dbReference type="PANTHER" id="PTHR12984:SF3">
    <property type="entry name" value="N-TERMINAL KINASE-LIKE PROTEIN"/>
    <property type="match status" value="1"/>
</dbReference>
<keyword evidence="3" id="KW-1185">Reference proteome</keyword>
<dbReference type="OrthoDB" id="3071104at2759"/>
<organism evidence="2 3">
    <name type="scientific">Boletus reticuloceps</name>
    <dbReference type="NCBI Taxonomy" id="495285"/>
    <lineage>
        <taxon>Eukaryota</taxon>
        <taxon>Fungi</taxon>
        <taxon>Dikarya</taxon>
        <taxon>Basidiomycota</taxon>
        <taxon>Agaricomycotina</taxon>
        <taxon>Agaricomycetes</taxon>
        <taxon>Agaricomycetidae</taxon>
        <taxon>Boletales</taxon>
        <taxon>Boletineae</taxon>
        <taxon>Boletaceae</taxon>
        <taxon>Boletoideae</taxon>
        <taxon>Boletus</taxon>
    </lineage>
</organism>
<name>A0A8I2YDC0_9AGAM</name>
<dbReference type="PANTHER" id="PTHR12984">
    <property type="entry name" value="SCY1-RELATED S/T PROTEIN KINASE-LIKE"/>
    <property type="match status" value="1"/>
</dbReference>
<feature type="region of interest" description="Disordered" evidence="1">
    <location>
        <begin position="359"/>
        <end position="380"/>
    </location>
</feature>
<dbReference type="Gene3D" id="1.25.10.10">
    <property type="entry name" value="Leucine-rich Repeat Variant"/>
    <property type="match status" value="1"/>
</dbReference>
<reference evidence="2" key="1">
    <citation type="submission" date="2021-03" db="EMBL/GenBank/DDBJ databases">
        <title>Evolutionary innovations through gain and loss of genes in the ectomycorrhizal Boletales.</title>
        <authorList>
            <person name="Wu G."/>
            <person name="Miyauchi S."/>
            <person name="Morin E."/>
            <person name="Yang Z.-L."/>
            <person name="Xu J."/>
            <person name="Martin F.M."/>
        </authorList>
    </citation>
    <scope>NUCLEOTIDE SEQUENCE</scope>
    <source>
        <strain evidence="2">BR01</strain>
    </source>
</reference>
<dbReference type="SUPFAM" id="SSF48371">
    <property type="entry name" value="ARM repeat"/>
    <property type="match status" value="1"/>
</dbReference>
<evidence type="ECO:0000313" key="3">
    <source>
        <dbReference type="Proteomes" id="UP000683000"/>
    </source>
</evidence>